<evidence type="ECO:0000259" key="2">
    <source>
        <dbReference type="PROSITE" id="PS50076"/>
    </source>
</evidence>
<dbReference type="CDD" id="cd06257">
    <property type="entry name" value="DnaJ"/>
    <property type="match status" value="1"/>
</dbReference>
<dbReference type="GO" id="GO:0051082">
    <property type="term" value="F:unfolded protein binding"/>
    <property type="evidence" value="ECO:0007669"/>
    <property type="project" value="TreeGrafter"/>
</dbReference>
<reference evidence="3 4" key="1">
    <citation type="submission" date="2018-06" db="EMBL/GenBank/DDBJ databases">
        <title>The Genome of Cuscuta australis (Dodder) Provides Insight into the Evolution of Plant Parasitism.</title>
        <authorList>
            <person name="Liu H."/>
        </authorList>
    </citation>
    <scope>NUCLEOTIDE SEQUENCE [LARGE SCALE GENOMIC DNA]</scope>
    <source>
        <strain evidence="4">cv. Yunnan</strain>
        <tissue evidence="3">Vines</tissue>
    </source>
</reference>
<gene>
    <name evidence="3" type="ORF">DM860_018185</name>
</gene>
<dbReference type="PANTHER" id="PTHR43948:SF14">
    <property type="entry name" value="PROTEIN DNAJ, PUTATIVE-RELATED"/>
    <property type="match status" value="1"/>
</dbReference>
<dbReference type="EMBL" id="NQVE01000179">
    <property type="protein sequence ID" value="RAL42011.1"/>
    <property type="molecule type" value="Genomic_DNA"/>
</dbReference>
<dbReference type="GO" id="GO:0005737">
    <property type="term" value="C:cytoplasm"/>
    <property type="evidence" value="ECO:0007669"/>
    <property type="project" value="TreeGrafter"/>
</dbReference>
<dbReference type="PROSITE" id="PS50076">
    <property type="entry name" value="DNAJ_2"/>
    <property type="match status" value="1"/>
</dbReference>
<accession>A0A328DCI7</accession>
<dbReference type="GO" id="GO:0051087">
    <property type="term" value="F:protein-folding chaperone binding"/>
    <property type="evidence" value="ECO:0007669"/>
    <property type="project" value="TreeGrafter"/>
</dbReference>
<proteinExistence type="predicted"/>
<evidence type="ECO:0000313" key="3">
    <source>
        <dbReference type="EMBL" id="RAL42011.1"/>
    </source>
</evidence>
<protein>
    <recommendedName>
        <fullName evidence="2">J domain-containing protein</fullName>
    </recommendedName>
</protein>
<dbReference type="GO" id="GO:0005634">
    <property type="term" value="C:nucleus"/>
    <property type="evidence" value="ECO:0007669"/>
    <property type="project" value="TreeGrafter"/>
</dbReference>
<keyword evidence="1" id="KW-1133">Transmembrane helix</keyword>
<organism evidence="3 4">
    <name type="scientific">Cuscuta australis</name>
    <dbReference type="NCBI Taxonomy" id="267555"/>
    <lineage>
        <taxon>Eukaryota</taxon>
        <taxon>Viridiplantae</taxon>
        <taxon>Streptophyta</taxon>
        <taxon>Embryophyta</taxon>
        <taxon>Tracheophyta</taxon>
        <taxon>Spermatophyta</taxon>
        <taxon>Magnoliopsida</taxon>
        <taxon>eudicotyledons</taxon>
        <taxon>Gunneridae</taxon>
        <taxon>Pentapetalae</taxon>
        <taxon>asterids</taxon>
        <taxon>lamiids</taxon>
        <taxon>Solanales</taxon>
        <taxon>Convolvulaceae</taxon>
        <taxon>Cuscuteae</taxon>
        <taxon>Cuscuta</taxon>
        <taxon>Cuscuta subgen. Grammica</taxon>
        <taxon>Cuscuta sect. Cleistogrammica</taxon>
    </lineage>
</organism>
<dbReference type="SMART" id="SM00271">
    <property type="entry name" value="DnaJ"/>
    <property type="match status" value="1"/>
</dbReference>
<sequence>MLADEAKALLGFPPDCRPSPSQVKAAYRAKVWETHPDRFPAHEKSYAEYKFKMVSEAYSCLCSGARVLKSSQAGAYSYVVRTGGVPRANGGRRNHMLVGVPFLLVILGTLALAGSNVARAYRKEHKKAEYFNCKIDIECIGTNILAAFDLVYLHLHTYIHTYVHQRKTVNRASSNSQSIHSTLVE</sequence>
<dbReference type="GO" id="GO:0044183">
    <property type="term" value="F:protein folding chaperone"/>
    <property type="evidence" value="ECO:0007669"/>
    <property type="project" value="TreeGrafter"/>
</dbReference>
<keyword evidence="1" id="KW-0812">Transmembrane</keyword>
<dbReference type="PANTHER" id="PTHR43948">
    <property type="entry name" value="DNAJ HOMOLOG SUBFAMILY B"/>
    <property type="match status" value="1"/>
</dbReference>
<dbReference type="InterPro" id="IPR036869">
    <property type="entry name" value="J_dom_sf"/>
</dbReference>
<keyword evidence="4" id="KW-1185">Reference proteome</keyword>
<dbReference type="Gene3D" id="1.10.287.110">
    <property type="entry name" value="DnaJ domain"/>
    <property type="match status" value="1"/>
</dbReference>
<name>A0A328DCI7_9ASTE</name>
<dbReference type="Pfam" id="PF00226">
    <property type="entry name" value="DnaJ"/>
    <property type="match status" value="1"/>
</dbReference>
<comment type="caution">
    <text evidence="3">The sequence shown here is derived from an EMBL/GenBank/DDBJ whole genome shotgun (WGS) entry which is preliminary data.</text>
</comment>
<evidence type="ECO:0000256" key="1">
    <source>
        <dbReference type="SAM" id="Phobius"/>
    </source>
</evidence>
<evidence type="ECO:0000313" key="4">
    <source>
        <dbReference type="Proteomes" id="UP000249390"/>
    </source>
</evidence>
<keyword evidence="1" id="KW-0472">Membrane</keyword>
<feature type="domain" description="J" evidence="2">
    <location>
        <begin position="5"/>
        <end position="66"/>
    </location>
</feature>
<dbReference type="SUPFAM" id="SSF46565">
    <property type="entry name" value="Chaperone J-domain"/>
    <property type="match status" value="1"/>
</dbReference>
<feature type="transmembrane region" description="Helical" evidence="1">
    <location>
        <begin position="96"/>
        <end position="118"/>
    </location>
</feature>
<dbReference type="Proteomes" id="UP000249390">
    <property type="component" value="Unassembled WGS sequence"/>
</dbReference>
<dbReference type="AlphaFoldDB" id="A0A328DCI7"/>
<dbReference type="InterPro" id="IPR001623">
    <property type="entry name" value="DnaJ_domain"/>
</dbReference>